<keyword evidence="5" id="KW-0458">Lysosome</keyword>
<evidence type="ECO:0000256" key="1">
    <source>
        <dbReference type="ARBA" id="ARBA00003025"/>
    </source>
</evidence>
<protein>
    <recommendedName>
        <fullName evidence="5">Beta-glucuronidase</fullName>
        <ecNumber evidence="5">3.2.1.31</ecNumber>
    </recommendedName>
</protein>
<feature type="domain" description="Glycoside hydrolase family 2 catalytic" evidence="7">
    <location>
        <begin position="326"/>
        <end position="455"/>
    </location>
</feature>
<dbReference type="SUPFAM" id="SSF51445">
    <property type="entry name" value="(Trans)glycosidases"/>
    <property type="match status" value="1"/>
</dbReference>
<dbReference type="Pfam" id="PF18565">
    <property type="entry name" value="Glyco_hydro2_C5"/>
    <property type="match status" value="1"/>
</dbReference>
<evidence type="ECO:0000259" key="7">
    <source>
        <dbReference type="Pfam" id="PF02836"/>
    </source>
</evidence>
<evidence type="ECO:0000313" key="12">
    <source>
        <dbReference type="Proteomes" id="UP000677228"/>
    </source>
</evidence>
<dbReference type="InterPro" id="IPR006101">
    <property type="entry name" value="Glyco_hydro_2"/>
</dbReference>
<dbReference type="SUPFAM" id="SSF49373">
    <property type="entry name" value="Invasin/intimin cell-adhesion fragments"/>
    <property type="match status" value="1"/>
</dbReference>
<dbReference type="Gene3D" id="3.20.20.80">
    <property type="entry name" value="Glycosidases"/>
    <property type="match status" value="1"/>
</dbReference>
<comment type="activity regulation">
    <text evidence="5">Inhibited by L-aspartic acid.</text>
</comment>
<dbReference type="Proteomes" id="UP000677228">
    <property type="component" value="Unassembled WGS sequence"/>
</dbReference>
<dbReference type="AlphaFoldDB" id="A0A8S2CZN4"/>
<dbReference type="InterPro" id="IPR013783">
    <property type="entry name" value="Ig-like_fold"/>
</dbReference>
<dbReference type="InterPro" id="IPR006104">
    <property type="entry name" value="Glyco_hydro_2_N"/>
</dbReference>
<dbReference type="InterPro" id="IPR051913">
    <property type="entry name" value="GH2_Domain-Containing"/>
</dbReference>
<accession>A0A8S2CZN4</accession>
<dbReference type="Proteomes" id="UP000682733">
    <property type="component" value="Unassembled WGS sequence"/>
</dbReference>
<feature type="domain" description="Glycoside hydrolase family 2 immunoglobulin-like beta-sandwich" evidence="6">
    <location>
        <begin position="215"/>
        <end position="319"/>
    </location>
</feature>
<proteinExistence type="inferred from homology"/>
<evidence type="ECO:0000313" key="10">
    <source>
        <dbReference type="EMBL" id="CAF0804039.1"/>
    </source>
</evidence>
<dbReference type="EMBL" id="CAJOBA010001292">
    <property type="protein sequence ID" value="CAF3587545.1"/>
    <property type="molecule type" value="Genomic_DNA"/>
</dbReference>
<dbReference type="EC" id="3.2.1.31" evidence="5"/>
<dbReference type="PANTHER" id="PTHR42732:SF1">
    <property type="entry name" value="BETA-MANNOSIDASE"/>
    <property type="match status" value="1"/>
</dbReference>
<dbReference type="SUPFAM" id="SSF49303">
    <property type="entry name" value="beta-Galactosidase/glucuronidase domain"/>
    <property type="match status" value="1"/>
</dbReference>
<evidence type="ECO:0000256" key="4">
    <source>
        <dbReference type="ARBA" id="ARBA00023295"/>
    </source>
</evidence>
<evidence type="ECO:0000259" key="9">
    <source>
        <dbReference type="Pfam" id="PF18565"/>
    </source>
</evidence>
<dbReference type="Gene3D" id="2.60.40.10">
    <property type="entry name" value="Immunoglobulins"/>
    <property type="match status" value="3"/>
</dbReference>
<dbReference type="Pfam" id="PF02836">
    <property type="entry name" value="Glyco_hydro_2_C"/>
    <property type="match status" value="1"/>
</dbReference>
<comment type="catalytic activity">
    <reaction evidence="5">
        <text>a beta-D-glucuronoside + H2O = D-glucuronate + an alcohol</text>
        <dbReference type="Rhea" id="RHEA:17633"/>
        <dbReference type="ChEBI" id="CHEBI:15377"/>
        <dbReference type="ChEBI" id="CHEBI:30879"/>
        <dbReference type="ChEBI" id="CHEBI:58720"/>
        <dbReference type="ChEBI" id="CHEBI:83411"/>
        <dbReference type="EC" id="3.2.1.31"/>
    </reaction>
</comment>
<name>A0A8S2CZN4_9BILA</name>
<dbReference type="Pfam" id="PF02837">
    <property type="entry name" value="Glyco_hydro_2_N"/>
    <property type="match status" value="1"/>
</dbReference>
<feature type="domain" description="Glycoside hydrolase family 2" evidence="9">
    <location>
        <begin position="699"/>
        <end position="786"/>
    </location>
</feature>
<dbReference type="Gene3D" id="2.60.120.260">
    <property type="entry name" value="Galactose-binding domain-like"/>
    <property type="match status" value="1"/>
</dbReference>
<gene>
    <name evidence="10" type="ORF">OVA965_LOCUS4803</name>
    <name evidence="11" type="ORF">TMI583_LOCUS4798</name>
</gene>
<keyword evidence="4 5" id="KW-0326">Glycosidase</keyword>
<comment type="subunit">
    <text evidence="5">Homotetramer.</text>
</comment>
<sequence>MSQKEQVNRLILKLCPKPIVQNSTEKSNVHKHNLPISNRQEFNFNTHWLFYRGDVSDAEQIDFNDETWELVHLPHTARLEILQVSNNNYRGIVWYRRPFILGDSSFKNKRIFVRFEGVMQVTDVWLNGILLGEHQGGYTPFIFDITNYVKTDGSENVIAVKANNEDNPTVPPGKPQADLDFTYFGGIYRSVKMIVVDPLHITDSIFANKIAGGGIFITTPFVNASSAIIIVQTNVKNDYSVDVDATVTSSLVDRDNNIVARAESTQRITSNNNIDFVHTMHINNPNIWSPDTPYLYRVLSEVNNGSQVIDALQTRMGVRSISFSKQDGFQLNGQRFILNGTNRGHQEYPYVGYAVSDSGQYRDALLLKEGGVNFVRSSHYPPDPSFLDACDELGLLVLDSIPGWQFFSEDAQFQNNSFNDVRLMIRRDRNHPSVILWEVSLNESQVSDDYASTTHTITHEEYPGNQAFSYGGNTEDAGYIFDVQNANSSTRGPAALIYREYGDWEFGGNHSTSRTIRSDGEAAMLLSTSNKQGEYSQLLTPNTEYKLCGQATWCAFDYNRGCYPLIAYCGLTDLFRIPKFVYYFFQSQRDPTVILPNNIDSGPMIYIANWWTSNSPKDVTIFSNCEMVNLYLNNKLIASQLPDSGETDVYIPHPPFTFKGLTWQSGILRADGLIENMVVKSTSVSTPDVPQWIIVNIDTVRRSLIADGADVGIVTASVVDKNGTIIPTNTVSITFSITGEGIIVGDSSIGANPITTGAGIAAILIRTTMTAGRIVVTASADGLQSGIAVTTSIPLMTPTIPLALNVSATNSVS</sequence>
<dbReference type="PROSITE" id="PS00719">
    <property type="entry name" value="GLYCOSYL_HYDROL_F2_1"/>
    <property type="match status" value="1"/>
</dbReference>
<evidence type="ECO:0000259" key="6">
    <source>
        <dbReference type="Pfam" id="PF00703"/>
    </source>
</evidence>
<evidence type="ECO:0000259" key="8">
    <source>
        <dbReference type="Pfam" id="PF02837"/>
    </source>
</evidence>
<dbReference type="InterPro" id="IPR036156">
    <property type="entry name" value="Beta-gal/glucu_dom_sf"/>
</dbReference>
<dbReference type="InterPro" id="IPR006103">
    <property type="entry name" value="Glyco_hydro_2_cat"/>
</dbReference>
<dbReference type="Pfam" id="PF00703">
    <property type="entry name" value="Glyco_hydro_2"/>
    <property type="match status" value="1"/>
</dbReference>
<evidence type="ECO:0000256" key="2">
    <source>
        <dbReference type="ARBA" id="ARBA00007401"/>
    </source>
</evidence>
<dbReference type="GO" id="GO:0004566">
    <property type="term" value="F:beta-glucuronidase activity"/>
    <property type="evidence" value="ECO:0007669"/>
    <property type="project" value="UniProtKB-EC"/>
</dbReference>
<keyword evidence="3 5" id="KW-0378">Hydrolase</keyword>
<reference evidence="10" key="1">
    <citation type="submission" date="2021-02" db="EMBL/GenBank/DDBJ databases">
        <authorList>
            <person name="Nowell W R."/>
        </authorList>
    </citation>
    <scope>NUCLEOTIDE SEQUENCE</scope>
</reference>
<dbReference type="PANTHER" id="PTHR42732">
    <property type="entry name" value="BETA-GALACTOSIDASE"/>
    <property type="match status" value="1"/>
</dbReference>
<comment type="caution">
    <text evidence="10">The sequence shown here is derived from an EMBL/GenBank/DDBJ whole genome shotgun (WGS) entry which is preliminary data.</text>
</comment>
<dbReference type="GO" id="GO:0005975">
    <property type="term" value="P:carbohydrate metabolic process"/>
    <property type="evidence" value="ECO:0007669"/>
    <property type="project" value="InterPro"/>
</dbReference>
<dbReference type="InterPro" id="IPR023230">
    <property type="entry name" value="Glyco_hydro_2_CS"/>
</dbReference>
<dbReference type="InterPro" id="IPR006102">
    <property type="entry name" value="Ig-like_GH2"/>
</dbReference>
<comment type="function">
    <text evidence="1 5">Plays an important role in the degradation of dermatan and keratan sulfates.</text>
</comment>
<organism evidence="10 12">
    <name type="scientific">Didymodactylos carnosus</name>
    <dbReference type="NCBI Taxonomy" id="1234261"/>
    <lineage>
        <taxon>Eukaryota</taxon>
        <taxon>Metazoa</taxon>
        <taxon>Spiralia</taxon>
        <taxon>Gnathifera</taxon>
        <taxon>Rotifera</taxon>
        <taxon>Eurotatoria</taxon>
        <taxon>Bdelloidea</taxon>
        <taxon>Philodinida</taxon>
        <taxon>Philodinidae</taxon>
        <taxon>Didymodactylos</taxon>
    </lineage>
</organism>
<dbReference type="InterPro" id="IPR008964">
    <property type="entry name" value="Invasin/intimin_cell_adhesion"/>
</dbReference>
<dbReference type="SUPFAM" id="SSF49785">
    <property type="entry name" value="Galactose-binding domain-like"/>
    <property type="match status" value="1"/>
</dbReference>
<evidence type="ECO:0000256" key="5">
    <source>
        <dbReference type="RuleBase" id="RU361154"/>
    </source>
</evidence>
<feature type="domain" description="Glycosyl hydrolases family 2 sugar binding" evidence="8">
    <location>
        <begin position="84"/>
        <end position="194"/>
    </location>
</feature>
<dbReference type="PRINTS" id="PR00132">
    <property type="entry name" value="GLHYDRLASE2"/>
</dbReference>
<comment type="similarity">
    <text evidence="2 5">Belongs to the glycosyl hydrolase 2 family.</text>
</comment>
<evidence type="ECO:0000313" key="11">
    <source>
        <dbReference type="EMBL" id="CAF3587545.1"/>
    </source>
</evidence>
<dbReference type="InterPro" id="IPR040605">
    <property type="entry name" value="Glyco_hydro2_dom5"/>
</dbReference>
<dbReference type="InterPro" id="IPR017853">
    <property type="entry name" value="GH"/>
</dbReference>
<dbReference type="EMBL" id="CAJNOK010001293">
    <property type="protein sequence ID" value="CAF0804039.1"/>
    <property type="molecule type" value="Genomic_DNA"/>
</dbReference>
<evidence type="ECO:0000256" key="3">
    <source>
        <dbReference type="ARBA" id="ARBA00022801"/>
    </source>
</evidence>
<dbReference type="InterPro" id="IPR008979">
    <property type="entry name" value="Galactose-bd-like_sf"/>
</dbReference>